<reference evidence="2 3" key="1">
    <citation type="submission" date="2015-09" db="EMBL/GenBank/DDBJ databases">
        <authorList>
            <consortium name="Pathogen Informatics"/>
        </authorList>
    </citation>
    <scope>NUCLEOTIDE SEQUENCE [LARGE SCALE GENOMIC DNA]</scope>
    <source>
        <strain evidence="2 3">2789STDY5834928</strain>
    </source>
</reference>
<evidence type="ECO:0000256" key="1">
    <source>
        <dbReference type="SAM" id="SignalP"/>
    </source>
</evidence>
<dbReference type="Proteomes" id="UP000095662">
    <property type="component" value="Unassembled WGS sequence"/>
</dbReference>
<proteinExistence type="predicted"/>
<evidence type="ECO:0000313" key="2">
    <source>
        <dbReference type="EMBL" id="CUQ86656.1"/>
    </source>
</evidence>
<gene>
    <name evidence="2" type="ORF">ERS852540_01344</name>
</gene>
<dbReference type="AlphaFoldDB" id="A0A174ZRB8"/>
<name>A0A174ZRB8_9FIRM</name>
<organism evidence="2 3">
    <name type="scientific">[Eubacterium] siraeum</name>
    <dbReference type="NCBI Taxonomy" id="39492"/>
    <lineage>
        <taxon>Bacteria</taxon>
        <taxon>Bacillati</taxon>
        <taxon>Bacillota</taxon>
        <taxon>Clostridia</taxon>
        <taxon>Eubacteriales</taxon>
        <taxon>Oscillospiraceae</taxon>
        <taxon>Oscillospiraceae incertae sedis</taxon>
    </lineage>
</organism>
<protein>
    <submittedName>
        <fullName evidence="2">Uncharacterized protein</fullName>
    </submittedName>
</protein>
<accession>A0A174ZRB8</accession>
<feature type="chain" id="PRO_5038553088" evidence="1">
    <location>
        <begin position="27"/>
        <end position="148"/>
    </location>
</feature>
<feature type="signal peptide" evidence="1">
    <location>
        <begin position="1"/>
        <end position="26"/>
    </location>
</feature>
<keyword evidence="1" id="KW-0732">Signal</keyword>
<dbReference type="EMBL" id="CZBY01000009">
    <property type="protein sequence ID" value="CUQ86656.1"/>
    <property type="molecule type" value="Genomic_DNA"/>
</dbReference>
<evidence type="ECO:0000313" key="3">
    <source>
        <dbReference type="Proteomes" id="UP000095662"/>
    </source>
</evidence>
<sequence>MKIKNRFKKAVAALMLVTMTAISVCACADKSGSDKAGEPGAVQGNYYLDADKSKQYISFNEDNSFRFVGYDFEALAKDLVGDMIEDKTALAERLDDAYTYHFDKDTNEIWFNVLQSDSSDSAEFVIPMQLGGDKQSVTFLNKTYKIAQ</sequence>
<dbReference type="PROSITE" id="PS51257">
    <property type="entry name" value="PROKAR_LIPOPROTEIN"/>
    <property type="match status" value="1"/>
</dbReference>